<sequence>MVISRLKVGWYPVYVRYDNRGVTPLVNAEGSMRADARRNYDQILAAAEVEIARSGAGASLEEIARRAGVGSATLHRHFPSRQALLDAVFHDRIEGICARAAEFAHASDPGAALADWLRALAVYGATTRGLAASMLAGGLALPSSSGCDQMLADAGAELLARAQAAGAVRPDVAIADLLTLVNAVSLATENHPDAAERLTTLALAGIHPR</sequence>
<feature type="DNA-binding region" description="H-T-H motif" evidence="4">
    <location>
        <begin position="59"/>
        <end position="78"/>
    </location>
</feature>
<evidence type="ECO:0000256" key="3">
    <source>
        <dbReference type="ARBA" id="ARBA00023163"/>
    </source>
</evidence>
<evidence type="ECO:0000256" key="2">
    <source>
        <dbReference type="ARBA" id="ARBA00023125"/>
    </source>
</evidence>
<reference evidence="6 7" key="1">
    <citation type="journal article" date="2019" name="Int. J. Syst. Evol. Microbiol.">
        <title>The Global Catalogue of Microorganisms (GCM) 10K type strain sequencing project: providing services to taxonomists for standard genome sequencing and annotation.</title>
        <authorList>
            <consortium name="The Broad Institute Genomics Platform"/>
            <consortium name="The Broad Institute Genome Sequencing Center for Infectious Disease"/>
            <person name="Wu L."/>
            <person name="Ma J."/>
        </authorList>
    </citation>
    <scope>NUCLEOTIDE SEQUENCE [LARGE SCALE GENOMIC DNA]</scope>
    <source>
        <strain evidence="6 7">JCM 10425</strain>
    </source>
</reference>
<dbReference type="InterPro" id="IPR001647">
    <property type="entry name" value="HTH_TetR"/>
</dbReference>
<accession>A0ABN0V540</accession>
<dbReference type="Proteomes" id="UP001500967">
    <property type="component" value="Unassembled WGS sequence"/>
</dbReference>
<evidence type="ECO:0000313" key="6">
    <source>
        <dbReference type="EMBL" id="GAA0274602.1"/>
    </source>
</evidence>
<feature type="domain" description="HTH tetR-type" evidence="5">
    <location>
        <begin position="37"/>
        <end position="96"/>
    </location>
</feature>
<dbReference type="PANTHER" id="PTHR30055:SF234">
    <property type="entry name" value="HTH-TYPE TRANSCRIPTIONAL REGULATOR BETI"/>
    <property type="match status" value="1"/>
</dbReference>
<evidence type="ECO:0000313" key="7">
    <source>
        <dbReference type="Proteomes" id="UP001500967"/>
    </source>
</evidence>
<dbReference type="PROSITE" id="PS50977">
    <property type="entry name" value="HTH_TETR_2"/>
    <property type="match status" value="1"/>
</dbReference>
<dbReference type="EMBL" id="BAAAGX010000033">
    <property type="protein sequence ID" value="GAA0274602.1"/>
    <property type="molecule type" value="Genomic_DNA"/>
</dbReference>
<name>A0ABN0V540_9ACTN</name>
<dbReference type="Pfam" id="PF21597">
    <property type="entry name" value="TetR_C_43"/>
    <property type="match status" value="1"/>
</dbReference>
<dbReference type="Gene3D" id="1.10.357.10">
    <property type="entry name" value="Tetracycline Repressor, domain 2"/>
    <property type="match status" value="1"/>
</dbReference>
<proteinExistence type="predicted"/>
<dbReference type="Pfam" id="PF00440">
    <property type="entry name" value="TetR_N"/>
    <property type="match status" value="1"/>
</dbReference>
<dbReference type="InterPro" id="IPR036271">
    <property type="entry name" value="Tet_transcr_reg_TetR-rel_C_sf"/>
</dbReference>
<keyword evidence="1" id="KW-0805">Transcription regulation</keyword>
<evidence type="ECO:0000259" key="5">
    <source>
        <dbReference type="PROSITE" id="PS50977"/>
    </source>
</evidence>
<protein>
    <submittedName>
        <fullName evidence="6">TetR/AcrR family transcriptional regulator</fullName>
    </submittedName>
</protein>
<dbReference type="InterPro" id="IPR009057">
    <property type="entry name" value="Homeodomain-like_sf"/>
</dbReference>
<dbReference type="SUPFAM" id="SSF46689">
    <property type="entry name" value="Homeodomain-like"/>
    <property type="match status" value="1"/>
</dbReference>
<dbReference type="PRINTS" id="PR00455">
    <property type="entry name" value="HTHTETR"/>
</dbReference>
<organism evidence="6 7">
    <name type="scientific">Cryptosporangium japonicum</name>
    <dbReference type="NCBI Taxonomy" id="80872"/>
    <lineage>
        <taxon>Bacteria</taxon>
        <taxon>Bacillati</taxon>
        <taxon>Actinomycetota</taxon>
        <taxon>Actinomycetes</taxon>
        <taxon>Cryptosporangiales</taxon>
        <taxon>Cryptosporangiaceae</taxon>
        <taxon>Cryptosporangium</taxon>
    </lineage>
</organism>
<dbReference type="PANTHER" id="PTHR30055">
    <property type="entry name" value="HTH-TYPE TRANSCRIPTIONAL REGULATOR RUTR"/>
    <property type="match status" value="1"/>
</dbReference>
<keyword evidence="3" id="KW-0804">Transcription</keyword>
<dbReference type="InterPro" id="IPR049445">
    <property type="entry name" value="TetR_SbtR-like_C"/>
</dbReference>
<gene>
    <name evidence="6" type="ORF">GCM10009539_72890</name>
</gene>
<evidence type="ECO:0000256" key="1">
    <source>
        <dbReference type="ARBA" id="ARBA00023015"/>
    </source>
</evidence>
<comment type="caution">
    <text evidence="6">The sequence shown here is derived from an EMBL/GenBank/DDBJ whole genome shotgun (WGS) entry which is preliminary data.</text>
</comment>
<keyword evidence="2 4" id="KW-0238">DNA-binding</keyword>
<evidence type="ECO:0000256" key="4">
    <source>
        <dbReference type="PROSITE-ProRule" id="PRU00335"/>
    </source>
</evidence>
<dbReference type="SUPFAM" id="SSF48498">
    <property type="entry name" value="Tetracyclin repressor-like, C-terminal domain"/>
    <property type="match status" value="1"/>
</dbReference>
<keyword evidence="7" id="KW-1185">Reference proteome</keyword>
<dbReference type="InterPro" id="IPR050109">
    <property type="entry name" value="HTH-type_TetR-like_transc_reg"/>
</dbReference>